<dbReference type="Proteomes" id="UP000270342">
    <property type="component" value="Unassembled WGS sequence"/>
</dbReference>
<dbReference type="RefSeq" id="WP_121088071.1">
    <property type="nucleotide sequence ID" value="NZ_RBZU01000007.1"/>
</dbReference>
<keyword evidence="2" id="KW-1185">Reference proteome</keyword>
<dbReference type="InterPro" id="IPR021945">
    <property type="entry name" value="DUF3562"/>
</dbReference>
<organism evidence="1 2">
    <name type="scientific">Pararobbsia silviterrae</name>
    <dbReference type="NCBI Taxonomy" id="1792498"/>
    <lineage>
        <taxon>Bacteria</taxon>
        <taxon>Pseudomonadati</taxon>
        <taxon>Pseudomonadota</taxon>
        <taxon>Betaproteobacteria</taxon>
        <taxon>Burkholderiales</taxon>
        <taxon>Burkholderiaceae</taxon>
        <taxon>Pararobbsia</taxon>
    </lineage>
</organism>
<accession>A0A494Y0R2</accession>
<dbReference type="OrthoDB" id="8926668at2"/>
<sequence>MNADTHSQGEIIAQLAAETKTPRDVVEREYLNTLHDLSDGARVRDYLSLFASKRVRDKILHRRKT</sequence>
<dbReference type="Pfam" id="PF12085">
    <property type="entry name" value="DUF3562"/>
    <property type="match status" value="1"/>
</dbReference>
<protein>
    <submittedName>
        <fullName evidence="1">DUF3562 domain-containing protein</fullName>
    </submittedName>
</protein>
<evidence type="ECO:0000313" key="2">
    <source>
        <dbReference type="Proteomes" id="UP000270342"/>
    </source>
</evidence>
<comment type="caution">
    <text evidence="1">The sequence shown here is derived from an EMBL/GenBank/DDBJ whole genome shotgun (WGS) entry which is preliminary data.</text>
</comment>
<dbReference type="EMBL" id="RBZU01000007">
    <property type="protein sequence ID" value="RKP53443.1"/>
    <property type="molecule type" value="Genomic_DNA"/>
</dbReference>
<name>A0A494Y0R2_9BURK</name>
<dbReference type="AlphaFoldDB" id="A0A494Y0R2"/>
<evidence type="ECO:0000313" key="1">
    <source>
        <dbReference type="EMBL" id="RKP53443.1"/>
    </source>
</evidence>
<reference evidence="1 2" key="1">
    <citation type="submission" date="2018-10" db="EMBL/GenBank/DDBJ databases">
        <title>Robbsia sp. DHC34, isolated from soil.</title>
        <authorList>
            <person name="Gao Z.-H."/>
            <person name="Qiu L.-H."/>
        </authorList>
    </citation>
    <scope>NUCLEOTIDE SEQUENCE [LARGE SCALE GENOMIC DNA]</scope>
    <source>
        <strain evidence="1 2">DHC34</strain>
    </source>
</reference>
<gene>
    <name evidence="1" type="ORF">D7S86_17225</name>
</gene>
<proteinExistence type="predicted"/>